<dbReference type="Proteomes" id="UP000702544">
    <property type="component" value="Unassembled WGS sequence"/>
</dbReference>
<organism evidence="3 4">
    <name type="scientific">Candidatus Kutchimonas denitrificans</name>
    <dbReference type="NCBI Taxonomy" id="3056748"/>
    <lineage>
        <taxon>Bacteria</taxon>
        <taxon>Pseudomonadati</taxon>
        <taxon>Gemmatimonadota</taxon>
        <taxon>Gemmatimonadia</taxon>
        <taxon>Candidatus Palauibacterales</taxon>
        <taxon>Candidatus Palauibacteraceae</taxon>
        <taxon>Candidatus Kutchimonas</taxon>
    </lineage>
</organism>
<dbReference type="Pfam" id="PF13439">
    <property type="entry name" value="Glyco_transf_4"/>
    <property type="match status" value="1"/>
</dbReference>
<dbReference type="InterPro" id="IPR028098">
    <property type="entry name" value="Glyco_trans_4-like_N"/>
</dbReference>
<gene>
    <name evidence="3" type="ORF">GWO12_01745</name>
</gene>
<evidence type="ECO:0000313" key="3">
    <source>
        <dbReference type="EMBL" id="NIR73828.1"/>
    </source>
</evidence>
<feature type="domain" description="Glycosyl transferase family 1" evidence="1">
    <location>
        <begin position="212"/>
        <end position="278"/>
    </location>
</feature>
<dbReference type="GO" id="GO:0016758">
    <property type="term" value="F:hexosyltransferase activity"/>
    <property type="evidence" value="ECO:0007669"/>
    <property type="project" value="TreeGrafter"/>
</dbReference>
<dbReference type="InterPro" id="IPR050194">
    <property type="entry name" value="Glycosyltransferase_grp1"/>
</dbReference>
<reference evidence="3 4" key="1">
    <citation type="submission" date="2020-01" db="EMBL/GenBank/DDBJ databases">
        <title>Genomes assembled from Gulf of Kutch pelagic sediment metagenomes.</title>
        <authorList>
            <person name="Chandrashekar M."/>
            <person name="Mahajan M.S."/>
            <person name="Dave K.J."/>
            <person name="Vatsa P."/>
            <person name="Nathani N.M."/>
        </authorList>
    </citation>
    <scope>NUCLEOTIDE SEQUENCE [LARGE SCALE GENOMIC DNA]</scope>
    <source>
        <strain evidence="3">KS3-K002</strain>
    </source>
</reference>
<dbReference type="EMBL" id="JAACAK010000014">
    <property type="protein sequence ID" value="NIR73828.1"/>
    <property type="molecule type" value="Genomic_DNA"/>
</dbReference>
<accession>A0AAE4Z6B8</accession>
<sequence length="278" mass="31082">MRALLLTQDFPPVLSGGIATYYFHLSRCLPAELSVLAPDGTGAAEFDAVQPMDVERRKIPLVPPSYTTSGRLSPLKWPRLACIAVAQWSLFYRHARRLLEQGSTDVLLVGHLYLGPLGPRLRRAGRVPFGIVLHGSELHRYAGISAVERRALRALDAADFLLVNSEFTRRQYLERGVRRDQRFLKLNPGVDIERFAPDAGDPAAVRERFDLGEKPVLSSVARLVEWKGQDMVLRGLPRLLERVPDLVYLIVGDGPYRPQLEGLAEELGVRDHVVFAGF</sequence>
<dbReference type="AlphaFoldDB" id="A0AAE4Z6B8"/>
<comment type="caution">
    <text evidence="3">The sequence shown here is derived from an EMBL/GenBank/DDBJ whole genome shotgun (WGS) entry which is preliminary data.</text>
</comment>
<evidence type="ECO:0000259" key="1">
    <source>
        <dbReference type="Pfam" id="PF00534"/>
    </source>
</evidence>
<name>A0AAE4Z6B8_9BACT</name>
<evidence type="ECO:0000313" key="4">
    <source>
        <dbReference type="Proteomes" id="UP000702544"/>
    </source>
</evidence>
<dbReference type="PANTHER" id="PTHR45947">
    <property type="entry name" value="SULFOQUINOVOSYL TRANSFERASE SQD2"/>
    <property type="match status" value="1"/>
</dbReference>
<dbReference type="Gene3D" id="3.40.50.2000">
    <property type="entry name" value="Glycogen Phosphorylase B"/>
    <property type="match status" value="2"/>
</dbReference>
<proteinExistence type="predicted"/>
<feature type="non-terminal residue" evidence="3">
    <location>
        <position position="278"/>
    </location>
</feature>
<dbReference type="PANTHER" id="PTHR45947:SF3">
    <property type="entry name" value="SULFOQUINOVOSYL TRANSFERASE SQD2"/>
    <property type="match status" value="1"/>
</dbReference>
<evidence type="ECO:0000259" key="2">
    <source>
        <dbReference type="Pfam" id="PF13439"/>
    </source>
</evidence>
<dbReference type="CDD" id="cd03801">
    <property type="entry name" value="GT4_PimA-like"/>
    <property type="match status" value="1"/>
</dbReference>
<dbReference type="InterPro" id="IPR001296">
    <property type="entry name" value="Glyco_trans_1"/>
</dbReference>
<dbReference type="SUPFAM" id="SSF53756">
    <property type="entry name" value="UDP-Glycosyltransferase/glycogen phosphorylase"/>
    <property type="match status" value="1"/>
</dbReference>
<dbReference type="Pfam" id="PF00534">
    <property type="entry name" value="Glycos_transf_1"/>
    <property type="match status" value="1"/>
</dbReference>
<protein>
    <submittedName>
        <fullName evidence="3">Glycosyltransferase family 4 protein</fullName>
    </submittedName>
</protein>
<feature type="domain" description="Glycosyltransferase subfamily 4-like N-terminal" evidence="2">
    <location>
        <begin position="16"/>
        <end position="194"/>
    </location>
</feature>